<dbReference type="PROSITE" id="PS51257">
    <property type="entry name" value="PROKAR_LIPOPROTEIN"/>
    <property type="match status" value="1"/>
</dbReference>
<reference evidence="1 2" key="1">
    <citation type="submission" date="2023-08" db="EMBL/GenBank/DDBJ databases">
        <title>Pleionea litopenaei sp. nov., isolated from stomach of juvenile Litopenaeus vannamei.</title>
        <authorList>
            <person name="Rho A.M."/>
            <person name="Hwang C.Y."/>
        </authorList>
    </citation>
    <scope>NUCLEOTIDE SEQUENCE [LARGE SCALE GENOMIC DNA]</scope>
    <source>
        <strain evidence="1 2">HL-JVS1</strain>
    </source>
</reference>
<proteinExistence type="predicted"/>
<dbReference type="AlphaFoldDB" id="A0AA51RST9"/>
<name>A0AA51RST9_9GAMM</name>
<gene>
    <name evidence="1" type="ORF">Q9312_16665</name>
</gene>
<sequence length="189" mass="21459">MYFRVLERAIVVTLILILIGCTSKLSKIEVDVASKPTEGKGYLLLEVNTDISLNTVEIRGESRVDLTEKDLREGSNYILVQLDAGEYYINSVTRKSGYWKFSIKSNEEYYKFSVNPNSISYIGTLAVRSNEYTALESMILINNSSFALEFMHERFPNILQSRVMIYSGPGTDAFLENMHKPENASEITI</sequence>
<evidence type="ECO:0000313" key="2">
    <source>
        <dbReference type="Proteomes" id="UP001239782"/>
    </source>
</evidence>
<keyword evidence="2" id="KW-1185">Reference proteome</keyword>
<evidence type="ECO:0000313" key="1">
    <source>
        <dbReference type="EMBL" id="WMS86849.1"/>
    </source>
</evidence>
<dbReference type="KEGG" id="plei:Q9312_16665"/>
<dbReference type="EMBL" id="CP133548">
    <property type="protein sequence ID" value="WMS86849.1"/>
    <property type="molecule type" value="Genomic_DNA"/>
</dbReference>
<accession>A0AA51RST9</accession>
<organism evidence="1 2">
    <name type="scientific">Pleionea litopenaei</name>
    <dbReference type="NCBI Taxonomy" id="3070815"/>
    <lineage>
        <taxon>Bacteria</taxon>
        <taxon>Pseudomonadati</taxon>
        <taxon>Pseudomonadota</taxon>
        <taxon>Gammaproteobacteria</taxon>
        <taxon>Oceanospirillales</taxon>
        <taxon>Pleioneaceae</taxon>
        <taxon>Pleionea</taxon>
    </lineage>
</organism>
<protein>
    <submittedName>
        <fullName evidence="1">Uncharacterized protein</fullName>
    </submittedName>
</protein>
<dbReference type="Proteomes" id="UP001239782">
    <property type="component" value="Chromosome"/>
</dbReference>
<dbReference type="RefSeq" id="WP_309201985.1">
    <property type="nucleotide sequence ID" value="NZ_CP133548.1"/>
</dbReference>